<evidence type="ECO:0000313" key="3">
    <source>
        <dbReference type="EMBL" id="MBG6139591.1"/>
    </source>
</evidence>
<gene>
    <name evidence="3" type="ORF">IW245_005785</name>
</gene>
<keyword evidence="4" id="KW-1185">Reference proteome</keyword>
<reference evidence="3" key="1">
    <citation type="submission" date="2020-11" db="EMBL/GenBank/DDBJ databases">
        <title>Sequencing the genomes of 1000 actinobacteria strains.</title>
        <authorList>
            <person name="Klenk H.-P."/>
        </authorList>
    </citation>
    <scope>NUCLEOTIDE SEQUENCE</scope>
    <source>
        <strain evidence="3">DSM 45356</strain>
    </source>
</reference>
<feature type="region of interest" description="Disordered" evidence="1">
    <location>
        <begin position="176"/>
        <end position="207"/>
    </location>
</feature>
<dbReference type="EMBL" id="JADOUF010000001">
    <property type="protein sequence ID" value="MBG6139591.1"/>
    <property type="molecule type" value="Genomic_DNA"/>
</dbReference>
<feature type="chain" id="PRO_5035176003" evidence="2">
    <location>
        <begin position="41"/>
        <end position="302"/>
    </location>
</feature>
<comment type="caution">
    <text evidence="3">The sequence shown here is derived from an EMBL/GenBank/DDBJ whole genome shotgun (WGS) entry which is preliminary data.</text>
</comment>
<dbReference type="RefSeq" id="WP_197006232.1">
    <property type="nucleotide sequence ID" value="NZ_BONS01000008.1"/>
</dbReference>
<protein>
    <submittedName>
        <fullName evidence="3">Uncharacterized protein</fullName>
    </submittedName>
</protein>
<feature type="compositionally biased region" description="Pro residues" evidence="1">
    <location>
        <begin position="231"/>
        <end position="241"/>
    </location>
</feature>
<name>A0A8J7GX67_9ACTN</name>
<evidence type="ECO:0000313" key="4">
    <source>
        <dbReference type="Proteomes" id="UP000622552"/>
    </source>
</evidence>
<dbReference type="AlphaFoldDB" id="A0A8J7GX67"/>
<dbReference type="Proteomes" id="UP000622552">
    <property type="component" value="Unassembled WGS sequence"/>
</dbReference>
<feature type="region of interest" description="Disordered" evidence="1">
    <location>
        <begin position="227"/>
        <end position="270"/>
    </location>
</feature>
<sequence>MITPKTERVARSWRAHALKALTIAGFAATAWLLSGSAAQADPGVQAEALTVAPMTDTVTAPLGASPDTAKDAGLAPAKSQVKPILGIVPDLLGAGSEADRATSGTTNQVVTVLAKTTRAVVSVVTETPAETGDSSLLAPLSTLTAPVVDIVRPLAAPVTRTVGLDLDRVTDDKPRLVTPATNGQAPSPFEASARAVRGGPPAAPWERTLPEYGSTDRDLVAAVGDATAPVTPRPLPAPTPFGPGTGSTGSMGSLPGSQQDGGSFAPSPASVTHGAPVLGVLPVTSFIGISRDSAADPMVSPD</sequence>
<feature type="compositionally biased region" description="Low complexity" evidence="1">
    <location>
        <begin position="191"/>
        <end position="200"/>
    </location>
</feature>
<evidence type="ECO:0000256" key="1">
    <source>
        <dbReference type="SAM" id="MobiDB-lite"/>
    </source>
</evidence>
<keyword evidence="2" id="KW-0732">Signal</keyword>
<organism evidence="3 4">
    <name type="scientific">Longispora fulva</name>
    <dbReference type="NCBI Taxonomy" id="619741"/>
    <lineage>
        <taxon>Bacteria</taxon>
        <taxon>Bacillati</taxon>
        <taxon>Actinomycetota</taxon>
        <taxon>Actinomycetes</taxon>
        <taxon>Micromonosporales</taxon>
        <taxon>Micromonosporaceae</taxon>
        <taxon>Longispora</taxon>
    </lineage>
</organism>
<evidence type="ECO:0000256" key="2">
    <source>
        <dbReference type="SAM" id="SignalP"/>
    </source>
</evidence>
<feature type="signal peptide" evidence="2">
    <location>
        <begin position="1"/>
        <end position="40"/>
    </location>
</feature>
<proteinExistence type="predicted"/>
<accession>A0A8J7GX67</accession>